<keyword evidence="2" id="KW-1185">Reference proteome</keyword>
<dbReference type="Proteomes" id="UP000297643">
    <property type="component" value="Unassembled WGS sequence"/>
</dbReference>
<dbReference type="RefSeq" id="WP_134506992.1">
    <property type="nucleotide sequence ID" value="NZ_SOFM01000009.1"/>
</dbReference>
<comment type="caution">
    <text evidence="1">The sequence shown here is derived from an EMBL/GenBank/DDBJ whole genome shotgun (WGS) entry which is preliminary data.</text>
</comment>
<evidence type="ECO:0000313" key="2">
    <source>
        <dbReference type="Proteomes" id="UP000297643"/>
    </source>
</evidence>
<accession>A0A4R8WHA4</accession>
<protein>
    <submittedName>
        <fullName evidence="1">Uncharacterized protein</fullName>
    </submittedName>
</protein>
<dbReference type="EMBL" id="SOFM01000009">
    <property type="protein sequence ID" value="TFC06749.1"/>
    <property type="molecule type" value="Genomic_DNA"/>
</dbReference>
<name>A0A4R8WHA4_9MICO</name>
<proteinExistence type="predicted"/>
<reference evidence="1 2" key="1">
    <citation type="submission" date="2019-03" db="EMBL/GenBank/DDBJ databases">
        <title>Genomics of glacier-inhabiting Cryobacterium strains.</title>
        <authorList>
            <person name="Liu Q."/>
            <person name="Xin Y.-H."/>
        </authorList>
    </citation>
    <scope>NUCLEOTIDE SEQUENCE [LARGE SCALE GENOMIC DNA]</scope>
    <source>
        <strain evidence="1 2">RHLT2-21</strain>
    </source>
</reference>
<sequence>MHDSTDTLANAMTDQLEAEIAEARRLAPHNRFMRAHPVIGPMIIDAVTHLDGGRVANGDNPVPIIRARDALSAHTSELTRTGTVPIASRACVRYCDVCNNAQAILVPFWVAFGQYIVQIELCGECADSHICDYGASPQAASE</sequence>
<gene>
    <name evidence="1" type="ORF">E3O32_03290</name>
</gene>
<evidence type="ECO:0000313" key="1">
    <source>
        <dbReference type="EMBL" id="TFC06749.1"/>
    </source>
</evidence>
<dbReference type="AlphaFoldDB" id="A0A4R8WHA4"/>
<organism evidence="1 2">
    <name type="scientific">Cryobacterium mannosilyticum</name>
    <dbReference type="NCBI Taxonomy" id="1259190"/>
    <lineage>
        <taxon>Bacteria</taxon>
        <taxon>Bacillati</taxon>
        <taxon>Actinomycetota</taxon>
        <taxon>Actinomycetes</taxon>
        <taxon>Micrococcales</taxon>
        <taxon>Microbacteriaceae</taxon>
        <taxon>Cryobacterium</taxon>
    </lineage>
</organism>